<dbReference type="Proteomes" id="UP000030671">
    <property type="component" value="Unassembled WGS sequence"/>
</dbReference>
<organism evidence="1 2">
    <name type="scientific">Heterobasidion irregulare (strain TC 32-1)</name>
    <dbReference type="NCBI Taxonomy" id="747525"/>
    <lineage>
        <taxon>Eukaryota</taxon>
        <taxon>Fungi</taxon>
        <taxon>Dikarya</taxon>
        <taxon>Basidiomycota</taxon>
        <taxon>Agaricomycotina</taxon>
        <taxon>Agaricomycetes</taxon>
        <taxon>Russulales</taxon>
        <taxon>Bondarzewiaceae</taxon>
        <taxon>Heterobasidion</taxon>
        <taxon>Heterobasidion annosum species complex</taxon>
    </lineage>
</organism>
<dbReference type="RefSeq" id="XP_009550574.1">
    <property type="nucleotide sequence ID" value="XM_009552279.1"/>
</dbReference>
<dbReference type="HOGENOM" id="CLU_3014420_0_0_1"/>
<evidence type="ECO:0000313" key="2">
    <source>
        <dbReference type="Proteomes" id="UP000030671"/>
    </source>
</evidence>
<dbReference type="KEGG" id="hir:HETIRDRAFT_174323"/>
<gene>
    <name evidence="1" type="ORF">HETIRDRAFT_174323</name>
</gene>
<name>W4JTY8_HETIT</name>
<keyword evidence="2" id="KW-1185">Reference proteome</keyword>
<proteinExistence type="predicted"/>
<reference evidence="1 2" key="1">
    <citation type="journal article" date="2012" name="New Phytol.">
        <title>Insight into trade-off between wood decay and parasitism from the genome of a fungal forest pathogen.</title>
        <authorList>
            <person name="Olson A."/>
            <person name="Aerts A."/>
            <person name="Asiegbu F."/>
            <person name="Belbahri L."/>
            <person name="Bouzid O."/>
            <person name="Broberg A."/>
            <person name="Canback B."/>
            <person name="Coutinho P.M."/>
            <person name="Cullen D."/>
            <person name="Dalman K."/>
            <person name="Deflorio G."/>
            <person name="van Diepen L.T."/>
            <person name="Dunand C."/>
            <person name="Duplessis S."/>
            <person name="Durling M."/>
            <person name="Gonthier P."/>
            <person name="Grimwood J."/>
            <person name="Fossdal C.G."/>
            <person name="Hansson D."/>
            <person name="Henrissat B."/>
            <person name="Hietala A."/>
            <person name="Himmelstrand K."/>
            <person name="Hoffmeister D."/>
            <person name="Hogberg N."/>
            <person name="James T.Y."/>
            <person name="Karlsson M."/>
            <person name="Kohler A."/>
            <person name="Kues U."/>
            <person name="Lee Y.H."/>
            <person name="Lin Y.C."/>
            <person name="Lind M."/>
            <person name="Lindquist E."/>
            <person name="Lombard V."/>
            <person name="Lucas S."/>
            <person name="Lunden K."/>
            <person name="Morin E."/>
            <person name="Murat C."/>
            <person name="Park J."/>
            <person name="Raffaello T."/>
            <person name="Rouze P."/>
            <person name="Salamov A."/>
            <person name="Schmutz J."/>
            <person name="Solheim H."/>
            <person name="Stahlberg J."/>
            <person name="Velez H."/>
            <person name="de Vries R.P."/>
            <person name="Wiebenga A."/>
            <person name="Woodward S."/>
            <person name="Yakovlev I."/>
            <person name="Garbelotto M."/>
            <person name="Martin F."/>
            <person name="Grigoriev I.V."/>
            <person name="Stenlid J."/>
        </authorList>
    </citation>
    <scope>NUCLEOTIDE SEQUENCE [LARGE SCALE GENOMIC DNA]</scope>
    <source>
        <strain evidence="1 2">TC 32-1</strain>
    </source>
</reference>
<evidence type="ECO:0000313" key="1">
    <source>
        <dbReference type="EMBL" id="ETW77018.1"/>
    </source>
</evidence>
<dbReference type="InParanoid" id="W4JTY8"/>
<accession>W4JTY8</accession>
<dbReference type="AlphaFoldDB" id="W4JTY8"/>
<protein>
    <submittedName>
        <fullName evidence="1">Uncharacterized protein</fullName>
    </submittedName>
</protein>
<sequence>MACACHTLWSPRRPKNRLYNVPLPSPGTKNSDWEMAPLLFTFPLSHCITTSDFDQI</sequence>
<dbReference type="GeneID" id="20668507"/>
<dbReference type="EMBL" id="KI925463">
    <property type="protein sequence ID" value="ETW77018.1"/>
    <property type="molecule type" value="Genomic_DNA"/>
</dbReference>